<dbReference type="GO" id="GO:0017116">
    <property type="term" value="F:single-stranded DNA helicase activity"/>
    <property type="evidence" value="ECO:0007669"/>
    <property type="project" value="TreeGrafter"/>
</dbReference>
<proteinExistence type="inferred from homology"/>
<evidence type="ECO:0000256" key="12">
    <source>
        <dbReference type="SAM" id="MobiDB-lite"/>
    </source>
</evidence>
<dbReference type="InterPro" id="IPR050534">
    <property type="entry name" value="Coronavir_polyprotein_1ab"/>
</dbReference>
<dbReference type="NCBIfam" id="TIGR01447">
    <property type="entry name" value="recD"/>
    <property type="match status" value="1"/>
</dbReference>
<dbReference type="GO" id="GO:0008854">
    <property type="term" value="F:exodeoxyribonuclease V activity"/>
    <property type="evidence" value="ECO:0007669"/>
    <property type="project" value="InterPro"/>
</dbReference>
<protein>
    <recommendedName>
        <fullName evidence="11">RecBCD enzyme subunit RecD</fullName>
        <ecNumber evidence="11">5.6.2.3</ecNumber>
    </recommendedName>
    <alternativeName>
        <fullName evidence="11">DNA 5'-3' helicase subunit RecD</fullName>
    </alternativeName>
    <alternativeName>
        <fullName evidence="11">Exonuclease V subunit RecD</fullName>
        <shortName evidence="11">ExoV subunit RecD</shortName>
    </alternativeName>
    <alternativeName>
        <fullName evidence="11">Helicase/nuclease RecBCD subunit RecD</fullName>
    </alternativeName>
</protein>
<evidence type="ECO:0000256" key="7">
    <source>
        <dbReference type="ARBA" id="ARBA00022840"/>
    </source>
</evidence>
<comment type="similarity">
    <text evidence="11">Belongs to the RecD family.</text>
</comment>
<evidence type="ECO:0000256" key="6">
    <source>
        <dbReference type="ARBA" id="ARBA00022839"/>
    </source>
</evidence>
<dbReference type="GO" id="GO:0000724">
    <property type="term" value="P:double-strand break repair via homologous recombination"/>
    <property type="evidence" value="ECO:0007669"/>
    <property type="project" value="UniProtKB-UniRule"/>
</dbReference>
<comment type="subunit">
    <text evidence="11">Heterotrimer of RecB, RecC and RecD. All subunits contribute to DNA-binding.</text>
</comment>
<dbReference type="Pfam" id="PF21185">
    <property type="entry name" value="RecD_N"/>
    <property type="match status" value="1"/>
</dbReference>
<dbReference type="PANTHER" id="PTHR43788">
    <property type="entry name" value="DNA2/NAM7 HELICASE FAMILY MEMBER"/>
    <property type="match status" value="1"/>
</dbReference>
<keyword evidence="2 11" id="KW-0547">Nucleotide-binding</keyword>
<feature type="compositionally biased region" description="Low complexity" evidence="12">
    <location>
        <begin position="1"/>
        <end position="11"/>
    </location>
</feature>
<organism evidence="15">
    <name type="scientific">Cellulosimicrobium sp. ES-005</name>
    <dbReference type="NCBI Taxonomy" id="3163031"/>
    <lineage>
        <taxon>Bacteria</taxon>
        <taxon>Bacillati</taxon>
        <taxon>Actinomycetota</taxon>
        <taxon>Actinomycetes</taxon>
        <taxon>Micrococcales</taxon>
        <taxon>Promicromonosporaceae</taxon>
        <taxon>Cellulosimicrobium</taxon>
    </lineage>
</organism>
<comment type="miscellaneous">
    <text evidence="11">In the RecBCD complex, RecB has a slow 3'-5' helicase, an exonuclease activity and loads RecA onto ssDNA, RecD has a fast 5'-3' helicase activity, while RecC stimulates the ATPase and processivity of the RecB helicase and contributes to recognition of the Chi site.</text>
</comment>
<dbReference type="CDD" id="cd18809">
    <property type="entry name" value="SF1_C_RecD"/>
    <property type="match status" value="1"/>
</dbReference>
<dbReference type="GO" id="GO:0043139">
    <property type="term" value="F:5'-3' DNA helicase activity"/>
    <property type="evidence" value="ECO:0007669"/>
    <property type="project" value="UniProtKB-UniRule"/>
</dbReference>
<feature type="domain" description="UvrD-like helicase C-terminal" evidence="13">
    <location>
        <begin position="590"/>
        <end position="637"/>
    </location>
</feature>
<dbReference type="CDD" id="cd17933">
    <property type="entry name" value="DEXSc_RecD-like"/>
    <property type="match status" value="1"/>
</dbReference>
<dbReference type="RefSeq" id="WP_353707458.1">
    <property type="nucleotide sequence ID" value="NZ_CP159290.1"/>
</dbReference>
<reference evidence="15" key="1">
    <citation type="submission" date="2024-06" db="EMBL/GenBank/DDBJ databases">
        <title>Complete genome sequence of the cellulolytic actinobacterium, Cellulosimicrobium ES-005.</title>
        <authorList>
            <person name="Matthews C.T."/>
            <person name="Underwood K.D."/>
            <person name="Ghanchi K.M."/>
            <person name="Fields S.D."/>
            <person name="Gardner S.G."/>
        </authorList>
    </citation>
    <scope>NUCLEOTIDE SEQUENCE</scope>
    <source>
        <strain evidence="15">ES-005</strain>
    </source>
</reference>
<evidence type="ECO:0000256" key="3">
    <source>
        <dbReference type="ARBA" id="ARBA00022763"/>
    </source>
</evidence>
<dbReference type="GO" id="GO:0005524">
    <property type="term" value="F:ATP binding"/>
    <property type="evidence" value="ECO:0007669"/>
    <property type="project" value="UniProtKB-UniRule"/>
</dbReference>
<dbReference type="GO" id="GO:0009338">
    <property type="term" value="C:exodeoxyribonuclease V complex"/>
    <property type="evidence" value="ECO:0007669"/>
    <property type="project" value="InterPro"/>
</dbReference>
<evidence type="ECO:0000256" key="11">
    <source>
        <dbReference type="HAMAP-Rule" id="MF_01487"/>
    </source>
</evidence>
<evidence type="ECO:0000256" key="1">
    <source>
        <dbReference type="ARBA" id="ARBA00022722"/>
    </source>
</evidence>
<keyword evidence="4 11" id="KW-0378">Hydrolase</keyword>
<evidence type="ECO:0000259" key="14">
    <source>
        <dbReference type="Pfam" id="PF21185"/>
    </source>
</evidence>
<gene>
    <name evidence="11 15" type="primary">recD</name>
    <name evidence="15" type="ORF">ABRQ22_16170</name>
</gene>
<accession>A0AAU8G061</accession>
<name>A0AAU8G061_9MICO</name>
<keyword evidence="7 11" id="KW-0067">ATP-binding</keyword>
<comment type="function">
    <text evidence="11">A helicase/nuclease that prepares dsDNA breaks (DSB) for recombinational DNA repair. Binds to DSBs and unwinds DNA via a highly rapid and processive ATP-dependent bidirectional helicase activity. Unwinds dsDNA until it encounters a Chi (crossover hotspot instigator) sequence from the 3' direction. Cuts ssDNA a few nucleotides 3' to the Chi site. The properties and activities of the enzyme are changed at Chi. The Chi-altered holoenzyme produces a long 3'-ssDNA overhang and facilitates RecA-binding to the ssDNA for homologous DNA recombination and repair. Holoenzyme degrades any linearized DNA that is unable to undergo homologous recombination. In the holoenzyme this subunit has ssDNA-dependent ATPase and 5'-3' helicase activity. When added to pre-assembled RecBC greatly stimulates nuclease activity and augments holoenzyme processivity. Negatively regulates the RecA-loading ability of RecBCD.</text>
</comment>
<dbReference type="Gene3D" id="1.10.10.1020">
    <property type="entry name" value="RecBCD complex, subunit RecD, N-terminal domain"/>
    <property type="match status" value="1"/>
</dbReference>
<evidence type="ECO:0000259" key="13">
    <source>
        <dbReference type="Pfam" id="PF13538"/>
    </source>
</evidence>
<evidence type="ECO:0000256" key="10">
    <source>
        <dbReference type="ARBA" id="ARBA00023235"/>
    </source>
</evidence>
<dbReference type="EC" id="5.6.2.3" evidence="11"/>
<dbReference type="InterPro" id="IPR049550">
    <property type="entry name" value="RecD_N"/>
</dbReference>
<dbReference type="SUPFAM" id="SSF52540">
    <property type="entry name" value="P-loop containing nucleoside triphosphate hydrolases"/>
    <property type="match status" value="2"/>
</dbReference>
<dbReference type="AlphaFoldDB" id="A0AAU8G061"/>
<evidence type="ECO:0000313" key="15">
    <source>
        <dbReference type="EMBL" id="XCH29109.1"/>
    </source>
</evidence>
<feature type="region of interest" description="Disordered" evidence="12">
    <location>
        <begin position="651"/>
        <end position="671"/>
    </location>
</feature>
<evidence type="ECO:0000256" key="5">
    <source>
        <dbReference type="ARBA" id="ARBA00022806"/>
    </source>
</evidence>
<keyword evidence="3 11" id="KW-0227">DNA damage</keyword>
<comment type="catalytic activity">
    <reaction evidence="11">
        <text>ATP + H2O = ADP + phosphate + H(+)</text>
        <dbReference type="Rhea" id="RHEA:13065"/>
        <dbReference type="ChEBI" id="CHEBI:15377"/>
        <dbReference type="ChEBI" id="CHEBI:15378"/>
        <dbReference type="ChEBI" id="CHEBI:30616"/>
        <dbReference type="ChEBI" id="CHEBI:43474"/>
        <dbReference type="ChEBI" id="CHEBI:456216"/>
        <dbReference type="EC" id="5.6.2.3"/>
    </reaction>
</comment>
<feature type="binding site" evidence="11">
    <location>
        <begin position="209"/>
        <end position="216"/>
    </location>
    <ligand>
        <name>ATP</name>
        <dbReference type="ChEBI" id="CHEBI:30616"/>
    </ligand>
</feature>
<keyword evidence="10 11" id="KW-0413">Isomerase</keyword>
<dbReference type="PANTHER" id="PTHR43788:SF6">
    <property type="entry name" value="DNA HELICASE B"/>
    <property type="match status" value="1"/>
</dbReference>
<dbReference type="Pfam" id="PF13245">
    <property type="entry name" value="AAA_19"/>
    <property type="match status" value="1"/>
</dbReference>
<dbReference type="Pfam" id="PF13538">
    <property type="entry name" value="UvrD_C_2"/>
    <property type="match status" value="1"/>
</dbReference>
<evidence type="ECO:0000256" key="8">
    <source>
        <dbReference type="ARBA" id="ARBA00023125"/>
    </source>
</evidence>
<keyword evidence="6 11" id="KW-0269">Exonuclease</keyword>
<dbReference type="InterPro" id="IPR027785">
    <property type="entry name" value="UvrD-like_helicase_C"/>
</dbReference>
<keyword evidence="8 11" id="KW-0238">DNA-binding</keyword>
<feature type="domain" description="RecBCD enzyme subunit RecD N-terminal" evidence="14">
    <location>
        <begin position="40"/>
        <end position="145"/>
    </location>
</feature>
<keyword evidence="9 11" id="KW-0234">DNA repair</keyword>
<dbReference type="InterPro" id="IPR027417">
    <property type="entry name" value="P-loop_NTPase"/>
</dbReference>
<dbReference type="GO" id="GO:0003677">
    <property type="term" value="F:DNA binding"/>
    <property type="evidence" value="ECO:0007669"/>
    <property type="project" value="UniProtKB-UniRule"/>
</dbReference>
<dbReference type="Gene3D" id="3.40.50.300">
    <property type="entry name" value="P-loop containing nucleotide triphosphate hydrolases"/>
    <property type="match status" value="3"/>
</dbReference>
<evidence type="ECO:0000256" key="2">
    <source>
        <dbReference type="ARBA" id="ARBA00022741"/>
    </source>
</evidence>
<evidence type="ECO:0000256" key="4">
    <source>
        <dbReference type="ARBA" id="ARBA00022801"/>
    </source>
</evidence>
<dbReference type="InterPro" id="IPR006344">
    <property type="entry name" value="RecD"/>
</dbReference>
<dbReference type="InterPro" id="IPR041851">
    <property type="entry name" value="RecD_N_sf"/>
</dbReference>
<feature type="region of interest" description="Disordered" evidence="12">
    <location>
        <begin position="1"/>
        <end position="21"/>
    </location>
</feature>
<dbReference type="HAMAP" id="MF_01487">
    <property type="entry name" value="RecD"/>
    <property type="match status" value="1"/>
</dbReference>
<dbReference type="EMBL" id="CP159290">
    <property type="protein sequence ID" value="XCH29109.1"/>
    <property type="molecule type" value="Genomic_DNA"/>
</dbReference>
<keyword evidence="1 11" id="KW-0540">Nuclease</keyword>
<sequence length="671" mass="69851">MTTAPLGATVPAAPPAPPVDEGDPRLAVGVRAWLAAFNAARVVSAADLRVALRLGHLTGEQDDQVLLAVALAVRAVRSGSVCVRLDDLGSLELPEDEEAARTDATDLPWPDRTAWASAVARSPLVAAGVDGPADRPARWVGGALYLDRYWRDELAVRHDVDGRLAADDLPVDGDRLDAALARLFPAADDTRQRLAAAHAATRRLTVLTGGPGTGKTTTVARLLAVLHDAALPTSSSAGTTSGAALRVALAAPTGKAAARLQEAVREVVAGFPDAADRERVGAPVATTLHRLLGFRPGSSTRFRHDAHHHLPHDVVVVDETSMVALPLMARLLEALRPDARLVLVGDPDQLASVEAGAVLGDLVHRAPVAPPATAGVVVATADVALAGSPPPAVGEVDDRAVLGNGVVRLRTVHRQDRDSEILPLAAAIRAGDAEATLALLRAGHGTVQFLETPDDVPDEAVLATVRADAVAAGTLLVEAARAGDARAALDALARHRVMVAHRRGPAGRGRWAAQVEAWVEEATGHHATDSPWVAGRPLLVTTNDAEVGLYNGDTGVLVAEPGGVGVVAVFGDPRAPLRVRTHRLPPVETVHAMTVHRAQGSQFERVTLVLPPATSPLLTRELLYTAVTRAQSFVRVVGSEDAVRTAVTSPVHRASGLRTPLPGGQSSARSA</sequence>
<evidence type="ECO:0000256" key="9">
    <source>
        <dbReference type="ARBA" id="ARBA00023204"/>
    </source>
</evidence>
<keyword evidence="5 11" id="KW-0347">Helicase</keyword>